<reference evidence="2" key="1">
    <citation type="journal article" date="2022" name="Mol. Ecol. Resour.">
        <title>The genomes of chicory, endive, great burdock and yacon provide insights into Asteraceae palaeo-polyploidization history and plant inulin production.</title>
        <authorList>
            <person name="Fan W."/>
            <person name="Wang S."/>
            <person name="Wang H."/>
            <person name="Wang A."/>
            <person name="Jiang F."/>
            <person name="Liu H."/>
            <person name="Zhao H."/>
            <person name="Xu D."/>
            <person name="Zhang Y."/>
        </authorList>
    </citation>
    <scope>NUCLEOTIDE SEQUENCE [LARGE SCALE GENOMIC DNA]</scope>
    <source>
        <strain evidence="2">cv. Yunnan</strain>
    </source>
</reference>
<dbReference type="Proteomes" id="UP001056120">
    <property type="component" value="Linkage Group LG23"/>
</dbReference>
<protein>
    <submittedName>
        <fullName evidence="1">Uncharacterized protein</fullName>
    </submittedName>
</protein>
<proteinExistence type="predicted"/>
<evidence type="ECO:0000313" key="1">
    <source>
        <dbReference type="EMBL" id="KAI3716508.1"/>
    </source>
</evidence>
<dbReference type="EMBL" id="CM042040">
    <property type="protein sequence ID" value="KAI3716508.1"/>
    <property type="molecule type" value="Genomic_DNA"/>
</dbReference>
<name>A0ACB9B4I8_9ASTR</name>
<organism evidence="1 2">
    <name type="scientific">Smallanthus sonchifolius</name>
    <dbReference type="NCBI Taxonomy" id="185202"/>
    <lineage>
        <taxon>Eukaryota</taxon>
        <taxon>Viridiplantae</taxon>
        <taxon>Streptophyta</taxon>
        <taxon>Embryophyta</taxon>
        <taxon>Tracheophyta</taxon>
        <taxon>Spermatophyta</taxon>
        <taxon>Magnoliopsida</taxon>
        <taxon>eudicotyledons</taxon>
        <taxon>Gunneridae</taxon>
        <taxon>Pentapetalae</taxon>
        <taxon>asterids</taxon>
        <taxon>campanulids</taxon>
        <taxon>Asterales</taxon>
        <taxon>Asteraceae</taxon>
        <taxon>Asteroideae</taxon>
        <taxon>Heliantheae alliance</taxon>
        <taxon>Millerieae</taxon>
        <taxon>Smallanthus</taxon>
    </lineage>
</organism>
<evidence type="ECO:0000313" key="2">
    <source>
        <dbReference type="Proteomes" id="UP001056120"/>
    </source>
</evidence>
<reference evidence="1 2" key="2">
    <citation type="journal article" date="2022" name="Mol. Ecol. Resour.">
        <title>The genomes of chicory, endive, great burdock and yacon provide insights into Asteraceae paleo-polyploidization history and plant inulin production.</title>
        <authorList>
            <person name="Fan W."/>
            <person name="Wang S."/>
            <person name="Wang H."/>
            <person name="Wang A."/>
            <person name="Jiang F."/>
            <person name="Liu H."/>
            <person name="Zhao H."/>
            <person name="Xu D."/>
            <person name="Zhang Y."/>
        </authorList>
    </citation>
    <scope>NUCLEOTIDE SEQUENCE [LARGE SCALE GENOMIC DNA]</scope>
    <source>
        <strain evidence="2">cv. Yunnan</strain>
        <tissue evidence="1">Leaves</tissue>
    </source>
</reference>
<keyword evidence="2" id="KW-1185">Reference proteome</keyword>
<gene>
    <name evidence="1" type="ORF">L1987_67429</name>
</gene>
<sequence length="183" mass="21168">MAHYQASPDHLQKLVGDFFEAMDLDGDKKIDKREFLLFMKEEGQSQMTSLYIFNQLDLNRDDTLDFGEVIMACYIIKSGRPFCTHCNKFITSTYLTCIGCLEDRNGNSFYLCLDCYASQKSGHLHNGLSRFVDNYSLLANMTKLKLNESQVFCRFESRFFFRKGSNPCGCGAGEKGTRWRWLF</sequence>
<comment type="caution">
    <text evidence="1">The sequence shown here is derived from an EMBL/GenBank/DDBJ whole genome shotgun (WGS) entry which is preliminary data.</text>
</comment>
<accession>A0ACB9B4I8</accession>